<proteinExistence type="predicted"/>
<accession>A0A0P9GV49</accession>
<comment type="caution">
    <text evidence="1">The sequence shown here is derived from an EMBL/GenBank/DDBJ whole genome shotgun (WGS) entry which is preliminary data.</text>
</comment>
<evidence type="ECO:0000313" key="2">
    <source>
        <dbReference type="Proteomes" id="UP000050482"/>
    </source>
</evidence>
<organism evidence="1 2">
    <name type="scientific">Alicyclobacillus ferrooxydans</name>
    <dbReference type="NCBI Taxonomy" id="471514"/>
    <lineage>
        <taxon>Bacteria</taxon>
        <taxon>Bacillati</taxon>
        <taxon>Bacillota</taxon>
        <taxon>Bacilli</taxon>
        <taxon>Bacillales</taxon>
        <taxon>Alicyclobacillaceae</taxon>
        <taxon>Alicyclobacillus</taxon>
    </lineage>
</organism>
<reference evidence="1 2" key="1">
    <citation type="submission" date="2015-09" db="EMBL/GenBank/DDBJ databases">
        <title>Draft genome sequence of Alicyclobacillus ferrooxydans DSM 22381.</title>
        <authorList>
            <person name="Hemp J."/>
        </authorList>
    </citation>
    <scope>NUCLEOTIDE SEQUENCE [LARGE SCALE GENOMIC DNA]</scope>
    <source>
        <strain evidence="1 2">TC-34</strain>
    </source>
</reference>
<name>A0A0P9GV49_9BACL</name>
<protein>
    <submittedName>
        <fullName evidence="1">Uncharacterized protein</fullName>
    </submittedName>
</protein>
<dbReference type="AlphaFoldDB" id="A0A0P9GV49"/>
<gene>
    <name evidence="1" type="ORF">AN477_03825</name>
</gene>
<dbReference type="PATRIC" id="fig|471514.4.peg.633"/>
<sequence length="62" mass="6918">MDVMSILRTLTPGSPVSVWFSNSNFLDTNFQFYKDNQVAFSGGDLSGLTYINVGQIKAIRVR</sequence>
<keyword evidence="2" id="KW-1185">Reference proteome</keyword>
<dbReference type="Proteomes" id="UP000050482">
    <property type="component" value="Unassembled WGS sequence"/>
</dbReference>
<dbReference type="RefSeq" id="WP_054967856.1">
    <property type="nucleotide sequence ID" value="NZ_LJCO01000014.1"/>
</dbReference>
<dbReference type="EMBL" id="LJCO01000014">
    <property type="protein sequence ID" value="KPV45123.1"/>
    <property type="molecule type" value="Genomic_DNA"/>
</dbReference>
<evidence type="ECO:0000313" key="1">
    <source>
        <dbReference type="EMBL" id="KPV45123.1"/>
    </source>
</evidence>